<proteinExistence type="predicted"/>
<keyword evidence="2" id="KW-0732">Signal</keyword>
<dbReference type="AlphaFoldDB" id="A0AAN7Z144"/>
<keyword evidence="1" id="KW-1133">Transmembrane helix</keyword>
<protein>
    <recommendedName>
        <fullName evidence="5">Transmembrane protein</fullName>
    </recommendedName>
</protein>
<feature type="chain" id="PRO_5043053814" description="Transmembrane protein" evidence="2">
    <location>
        <begin position="24"/>
        <end position="132"/>
    </location>
</feature>
<keyword evidence="1" id="KW-0812">Transmembrane</keyword>
<sequence length="132" mass="14427">MLFSKSLLLLISFIFAIFAISGATYTDFKVSGSNCDPNKIIKGENGTCQKVCNLYGKLFTTQKDSTFNIQLFADDSCKSQIISREVTCLPHNKPLDPINGYTITCIEPESNSSSTIIASMFLATLGVLLLLL</sequence>
<dbReference type="Proteomes" id="UP001344447">
    <property type="component" value="Unassembled WGS sequence"/>
</dbReference>
<feature type="transmembrane region" description="Helical" evidence="1">
    <location>
        <begin position="113"/>
        <end position="131"/>
    </location>
</feature>
<feature type="signal peptide" evidence="2">
    <location>
        <begin position="1"/>
        <end position="23"/>
    </location>
</feature>
<keyword evidence="1" id="KW-0472">Membrane</keyword>
<evidence type="ECO:0000313" key="3">
    <source>
        <dbReference type="EMBL" id="KAK5580340.1"/>
    </source>
</evidence>
<gene>
    <name evidence="3" type="ORF">RB653_000356</name>
</gene>
<evidence type="ECO:0000313" key="4">
    <source>
        <dbReference type="Proteomes" id="UP001344447"/>
    </source>
</evidence>
<dbReference type="EMBL" id="JAVFKY010000002">
    <property type="protein sequence ID" value="KAK5580340.1"/>
    <property type="molecule type" value="Genomic_DNA"/>
</dbReference>
<reference evidence="3 4" key="1">
    <citation type="submission" date="2023-11" db="EMBL/GenBank/DDBJ databases">
        <title>Dfirmibasis_genome.</title>
        <authorList>
            <person name="Edelbroek B."/>
            <person name="Kjellin J."/>
            <person name="Jerlstrom-Hultqvist J."/>
            <person name="Soderbom F."/>
        </authorList>
    </citation>
    <scope>NUCLEOTIDE SEQUENCE [LARGE SCALE GENOMIC DNA]</scope>
    <source>
        <strain evidence="3 4">TNS-C-14</strain>
    </source>
</reference>
<evidence type="ECO:0008006" key="5">
    <source>
        <dbReference type="Google" id="ProtNLM"/>
    </source>
</evidence>
<name>A0AAN7Z144_9MYCE</name>
<evidence type="ECO:0000256" key="1">
    <source>
        <dbReference type="SAM" id="Phobius"/>
    </source>
</evidence>
<evidence type="ECO:0000256" key="2">
    <source>
        <dbReference type="SAM" id="SignalP"/>
    </source>
</evidence>
<keyword evidence="4" id="KW-1185">Reference proteome</keyword>
<accession>A0AAN7Z144</accession>
<organism evidence="3 4">
    <name type="scientific">Dictyostelium firmibasis</name>
    <dbReference type="NCBI Taxonomy" id="79012"/>
    <lineage>
        <taxon>Eukaryota</taxon>
        <taxon>Amoebozoa</taxon>
        <taxon>Evosea</taxon>
        <taxon>Eumycetozoa</taxon>
        <taxon>Dictyostelia</taxon>
        <taxon>Dictyosteliales</taxon>
        <taxon>Dictyosteliaceae</taxon>
        <taxon>Dictyostelium</taxon>
    </lineage>
</organism>
<comment type="caution">
    <text evidence="3">The sequence shown here is derived from an EMBL/GenBank/DDBJ whole genome shotgun (WGS) entry which is preliminary data.</text>
</comment>